<keyword evidence="1" id="KW-0472">Membrane</keyword>
<name>A0A915DZT9_9BILA</name>
<reference evidence="3" key="1">
    <citation type="submission" date="2022-11" db="UniProtKB">
        <authorList>
            <consortium name="WormBaseParasite"/>
        </authorList>
    </citation>
    <scope>IDENTIFICATION</scope>
</reference>
<accession>A0A915DZT9</accession>
<dbReference type="Proteomes" id="UP000887574">
    <property type="component" value="Unplaced"/>
</dbReference>
<dbReference type="AlphaFoldDB" id="A0A915DZT9"/>
<evidence type="ECO:0000313" key="3">
    <source>
        <dbReference type="WBParaSite" id="jg24946"/>
    </source>
</evidence>
<dbReference type="WBParaSite" id="jg24946">
    <property type="protein sequence ID" value="jg24946"/>
    <property type="gene ID" value="jg24946"/>
</dbReference>
<keyword evidence="1" id="KW-0812">Transmembrane</keyword>
<proteinExistence type="predicted"/>
<feature type="transmembrane region" description="Helical" evidence="1">
    <location>
        <begin position="32"/>
        <end position="52"/>
    </location>
</feature>
<protein>
    <submittedName>
        <fullName evidence="3">Uncharacterized protein</fullName>
    </submittedName>
</protein>
<evidence type="ECO:0000256" key="1">
    <source>
        <dbReference type="SAM" id="Phobius"/>
    </source>
</evidence>
<organism evidence="2 3">
    <name type="scientific">Ditylenchus dipsaci</name>
    <dbReference type="NCBI Taxonomy" id="166011"/>
    <lineage>
        <taxon>Eukaryota</taxon>
        <taxon>Metazoa</taxon>
        <taxon>Ecdysozoa</taxon>
        <taxon>Nematoda</taxon>
        <taxon>Chromadorea</taxon>
        <taxon>Rhabditida</taxon>
        <taxon>Tylenchina</taxon>
        <taxon>Tylenchomorpha</taxon>
        <taxon>Sphaerularioidea</taxon>
        <taxon>Anguinidae</taxon>
        <taxon>Anguininae</taxon>
        <taxon>Ditylenchus</taxon>
    </lineage>
</organism>
<evidence type="ECO:0000313" key="2">
    <source>
        <dbReference type="Proteomes" id="UP000887574"/>
    </source>
</evidence>
<keyword evidence="1" id="KW-1133">Transmembrane helix</keyword>
<keyword evidence="2" id="KW-1185">Reference proteome</keyword>
<sequence>MIQQLTPPPPLTVPAATLPPTPASNLLIDDNITIVDAFFHGLTVIVLIYAVYFMNQYLKLQKLDIFSANEMVSSIKKQGLRKKEANE</sequence>